<name>A0A0C5VSD4_9GAMM</name>
<dbReference type="Proteomes" id="UP000032266">
    <property type="component" value="Chromosome"/>
</dbReference>
<sequence length="47" mass="5289">MKLDGRQGDKRIHGESEMEVFLIFSSGFRTLVLCRDLKCIVHPGLVG</sequence>
<evidence type="ECO:0000313" key="2">
    <source>
        <dbReference type="Proteomes" id="UP000032266"/>
    </source>
</evidence>
<accession>A0A0C5VSD4</accession>
<dbReference type="AlphaFoldDB" id="A0A0C5VSD4"/>
<evidence type="ECO:0000313" key="1">
    <source>
        <dbReference type="EMBL" id="AJQ96228.1"/>
    </source>
</evidence>
<dbReference type="HOGENOM" id="CLU_3168665_0_0_6"/>
<reference evidence="1 2" key="1">
    <citation type="submission" date="2014-01" db="EMBL/GenBank/DDBJ databases">
        <title>Full genme sequencing of cellulolytic bacterium Gynuella sunshinyii YC6258T gen. nov., sp. nov.</title>
        <authorList>
            <person name="Khan H."/>
            <person name="Chung E.J."/>
            <person name="Chung Y.R."/>
        </authorList>
    </citation>
    <scope>NUCLEOTIDE SEQUENCE [LARGE SCALE GENOMIC DNA]</scope>
    <source>
        <strain evidence="1 2">YC6258</strain>
    </source>
</reference>
<organism evidence="1 2">
    <name type="scientific">Gynuella sunshinyii YC6258</name>
    <dbReference type="NCBI Taxonomy" id="1445510"/>
    <lineage>
        <taxon>Bacteria</taxon>
        <taxon>Pseudomonadati</taxon>
        <taxon>Pseudomonadota</taxon>
        <taxon>Gammaproteobacteria</taxon>
        <taxon>Oceanospirillales</taxon>
        <taxon>Saccharospirillaceae</taxon>
        <taxon>Gynuella</taxon>
    </lineage>
</organism>
<proteinExistence type="predicted"/>
<dbReference type="KEGG" id="gsn:YC6258_04194"/>
<protein>
    <submittedName>
        <fullName evidence="1">Uncharacterized protein</fullName>
    </submittedName>
</protein>
<gene>
    <name evidence="1" type="ORF">YC6258_04194</name>
</gene>
<dbReference type="EMBL" id="CP007142">
    <property type="protein sequence ID" value="AJQ96228.1"/>
    <property type="molecule type" value="Genomic_DNA"/>
</dbReference>
<keyword evidence="2" id="KW-1185">Reference proteome</keyword>